<dbReference type="AlphaFoldDB" id="A0A6J4MLI8"/>
<dbReference type="CDD" id="cd14014">
    <property type="entry name" value="STKc_PknB_like"/>
    <property type="match status" value="1"/>
</dbReference>
<evidence type="ECO:0000256" key="5">
    <source>
        <dbReference type="ARBA" id="ARBA00022777"/>
    </source>
</evidence>
<feature type="transmembrane region" description="Helical" evidence="9">
    <location>
        <begin position="207"/>
        <end position="228"/>
    </location>
</feature>
<protein>
    <recommendedName>
        <fullName evidence="1">non-specific serine/threonine protein kinase</fullName>
        <ecNumber evidence="1">2.7.11.1</ecNumber>
    </recommendedName>
</protein>
<dbReference type="PROSITE" id="PS50011">
    <property type="entry name" value="PROTEIN_KINASE_DOM"/>
    <property type="match status" value="1"/>
</dbReference>
<keyword evidence="3" id="KW-0808">Transferase</keyword>
<feature type="transmembrane region" description="Helical" evidence="9">
    <location>
        <begin position="154"/>
        <end position="172"/>
    </location>
</feature>
<evidence type="ECO:0000313" key="11">
    <source>
        <dbReference type="EMBL" id="CAA9360503.1"/>
    </source>
</evidence>
<dbReference type="EMBL" id="CADCTU010000872">
    <property type="protein sequence ID" value="CAA9360503.1"/>
    <property type="molecule type" value="Genomic_DNA"/>
</dbReference>
<evidence type="ECO:0000256" key="9">
    <source>
        <dbReference type="SAM" id="Phobius"/>
    </source>
</evidence>
<feature type="transmembrane region" description="Helical" evidence="9">
    <location>
        <begin position="118"/>
        <end position="134"/>
    </location>
</feature>
<sequence>MHRAPPTARSGADSPPRRAHTVGFRMPPDASAPVRTTGELEERLRRRLRVTSVIWACATAVIAATAVATRVEELRADPVTFWTEPPLPGVLLLVSLLTAGVVWSLSPRRRLGLARLRAIEWLGVGMTAAFFAVNQTRALGSMLPELLGKPMELGVAQGAPWGTLIVAYGVLIPSSLRHAAGRTAVIAACAFVPELLLLPGADGPVRGVASYLALKTIMIGVMSALALYGSYRIEALGQDAEAARELGQYLLRRMLGEGGMGRVYLAEHRFLRRPCAVKLIRADQAGDEAALARFEREVQSAAGLTHPNTVQIYDYGQSEDGTFYFAMEYLPGVSLDDLVERHGPLEPARAVRVLAQLCGALHEAHARGLVHRDLKPGNVMLCERGGVQDVAKLLDFGLVGALQADAAADPRITQAGMIMGTPAFMSPEQCMGDADVTPASDIYSVGALGYFLLTGAAPFSGCGAVQTIVAHVNRTPRPITELRPDVPAALSDVIARCLAKQPSERFADAASLERALVHALGPTDRAEDGRRW</sequence>
<name>A0A6J4MLI8_9BACT</name>
<dbReference type="GO" id="GO:0004674">
    <property type="term" value="F:protein serine/threonine kinase activity"/>
    <property type="evidence" value="ECO:0007669"/>
    <property type="project" value="UniProtKB-KW"/>
</dbReference>
<keyword evidence="6 7" id="KW-0067">ATP-binding</keyword>
<dbReference type="SUPFAM" id="SSF56112">
    <property type="entry name" value="Protein kinase-like (PK-like)"/>
    <property type="match status" value="1"/>
</dbReference>
<evidence type="ECO:0000259" key="10">
    <source>
        <dbReference type="PROSITE" id="PS50011"/>
    </source>
</evidence>
<keyword evidence="9" id="KW-0472">Membrane</keyword>
<organism evidence="11">
    <name type="scientific">uncultured Gemmatimonadaceae bacterium</name>
    <dbReference type="NCBI Taxonomy" id="246130"/>
    <lineage>
        <taxon>Bacteria</taxon>
        <taxon>Pseudomonadati</taxon>
        <taxon>Gemmatimonadota</taxon>
        <taxon>Gemmatimonadia</taxon>
        <taxon>Gemmatimonadales</taxon>
        <taxon>Gemmatimonadaceae</taxon>
        <taxon>environmental samples</taxon>
    </lineage>
</organism>
<dbReference type="SMART" id="SM00220">
    <property type="entry name" value="S_TKc"/>
    <property type="match status" value="1"/>
</dbReference>
<dbReference type="PANTHER" id="PTHR43289:SF6">
    <property type="entry name" value="SERINE_THREONINE-PROTEIN KINASE NEKL-3"/>
    <property type="match status" value="1"/>
</dbReference>
<keyword evidence="5" id="KW-0418">Kinase</keyword>
<dbReference type="InterPro" id="IPR000719">
    <property type="entry name" value="Prot_kinase_dom"/>
</dbReference>
<dbReference type="PROSITE" id="PS00107">
    <property type="entry name" value="PROTEIN_KINASE_ATP"/>
    <property type="match status" value="1"/>
</dbReference>
<dbReference type="Gene3D" id="1.10.510.10">
    <property type="entry name" value="Transferase(Phosphotransferase) domain 1"/>
    <property type="match status" value="1"/>
</dbReference>
<gene>
    <name evidence="11" type="ORF">AVDCRST_MAG11-4094</name>
</gene>
<proteinExistence type="predicted"/>
<feature type="transmembrane region" description="Helical" evidence="9">
    <location>
        <begin position="50"/>
        <end position="69"/>
    </location>
</feature>
<evidence type="ECO:0000256" key="1">
    <source>
        <dbReference type="ARBA" id="ARBA00012513"/>
    </source>
</evidence>
<feature type="binding site" evidence="7">
    <location>
        <position position="278"/>
    </location>
    <ligand>
        <name>ATP</name>
        <dbReference type="ChEBI" id="CHEBI:30616"/>
    </ligand>
</feature>
<keyword evidence="9" id="KW-0812">Transmembrane</keyword>
<feature type="transmembrane region" description="Helical" evidence="9">
    <location>
        <begin position="184"/>
        <end position="201"/>
    </location>
</feature>
<accession>A0A6J4MLI8</accession>
<dbReference type="PANTHER" id="PTHR43289">
    <property type="entry name" value="MITOGEN-ACTIVATED PROTEIN KINASE KINASE KINASE 20-RELATED"/>
    <property type="match status" value="1"/>
</dbReference>
<dbReference type="FunFam" id="1.10.510.10:FF:000021">
    <property type="entry name" value="Serine/threonine protein kinase"/>
    <property type="match status" value="1"/>
</dbReference>
<evidence type="ECO:0000256" key="2">
    <source>
        <dbReference type="ARBA" id="ARBA00022527"/>
    </source>
</evidence>
<dbReference type="InterPro" id="IPR008271">
    <property type="entry name" value="Ser/Thr_kinase_AS"/>
</dbReference>
<dbReference type="PROSITE" id="PS00108">
    <property type="entry name" value="PROTEIN_KINASE_ST"/>
    <property type="match status" value="1"/>
</dbReference>
<evidence type="ECO:0000256" key="7">
    <source>
        <dbReference type="PROSITE-ProRule" id="PRU10141"/>
    </source>
</evidence>
<evidence type="ECO:0000256" key="6">
    <source>
        <dbReference type="ARBA" id="ARBA00022840"/>
    </source>
</evidence>
<dbReference type="EC" id="2.7.11.1" evidence="1"/>
<dbReference type="InterPro" id="IPR011009">
    <property type="entry name" value="Kinase-like_dom_sf"/>
</dbReference>
<evidence type="ECO:0000256" key="3">
    <source>
        <dbReference type="ARBA" id="ARBA00022679"/>
    </source>
</evidence>
<dbReference type="GO" id="GO:0005524">
    <property type="term" value="F:ATP binding"/>
    <property type="evidence" value="ECO:0007669"/>
    <property type="project" value="UniProtKB-UniRule"/>
</dbReference>
<keyword evidence="9" id="KW-1133">Transmembrane helix</keyword>
<feature type="transmembrane region" description="Helical" evidence="9">
    <location>
        <begin position="89"/>
        <end position="106"/>
    </location>
</feature>
<feature type="region of interest" description="Disordered" evidence="8">
    <location>
        <begin position="1"/>
        <end position="36"/>
    </location>
</feature>
<dbReference type="InterPro" id="IPR017441">
    <property type="entry name" value="Protein_kinase_ATP_BS"/>
</dbReference>
<dbReference type="Gene3D" id="3.30.200.20">
    <property type="entry name" value="Phosphorylase Kinase, domain 1"/>
    <property type="match status" value="1"/>
</dbReference>
<dbReference type="Pfam" id="PF00069">
    <property type="entry name" value="Pkinase"/>
    <property type="match status" value="1"/>
</dbReference>
<evidence type="ECO:0000256" key="8">
    <source>
        <dbReference type="SAM" id="MobiDB-lite"/>
    </source>
</evidence>
<reference evidence="11" key="1">
    <citation type="submission" date="2020-02" db="EMBL/GenBank/DDBJ databases">
        <authorList>
            <person name="Meier V. D."/>
        </authorList>
    </citation>
    <scope>NUCLEOTIDE SEQUENCE</scope>
    <source>
        <strain evidence="11">AVDCRST_MAG11</strain>
    </source>
</reference>
<keyword evidence="4 7" id="KW-0547">Nucleotide-binding</keyword>
<keyword evidence="2" id="KW-0723">Serine/threonine-protein kinase</keyword>
<evidence type="ECO:0000256" key="4">
    <source>
        <dbReference type="ARBA" id="ARBA00022741"/>
    </source>
</evidence>
<feature type="domain" description="Protein kinase" evidence="10">
    <location>
        <begin position="249"/>
        <end position="517"/>
    </location>
</feature>